<evidence type="ECO:0000256" key="1">
    <source>
        <dbReference type="SAM" id="MobiDB-lite"/>
    </source>
</evidence>
<keyword evidence="2" id="KW-0812">Transmembrane</keyword>
<dbReference type="GO" id="GO:0005783">
    <property type="term" value="C:endoplasmic reticulum"/>
    <property type="evidence" value="ECO:0007669"/>
    <property type="project" value="TreeGrafter"/>
</dbReference>
<keyword evidence="2" id="KW-0472">Membrane</keyword>
<dbReference type="GO" id="GO:0044695">
    <property type="term" value="C:Dsc E3 ubiquitin ligase complex"/>
    <property type="evidence" value="ECO:0007669"/>
    <property type="project" value="InterPro"/>
</dbReference>
<feature type="compositionally biased region" description="Basic and acidic residues" evidence="1">
    <location>
        <begin position="236"/>
        <end position="250"/>
    </location>
</feature>
<feature type="compositionally biased region" description="Basic and acidic residues" evidence="1">
    <location>
        <begin position="215"/>
        <end position="226"/>
    </location>
</feature>
<protein>
    <recommendedName>
        <fullName evidence="3">DUF1746 domain-containing protein</fullName>
    </recommendedName>
</protein>
<evidence type="ECO:0000259" key="3">
    <source>
        <dbReference type="Pfam" id="PF08508"/>
    </source>
</evidence>
<accession>A0A6A6B9D5</accession>
<proteinExistence type="predicted"/>
<feature type="transmembrane region" description="Helical" evidence="2">
    <location>
        <begin position="113"/>
        <end position="131"/>
    </location>
</feature>
<dbReference type="Proteomes" id="UP000799438">
    <property type="component" value="Unassembled WGS sequence"/>
</dbReference>
<evidence type="ECO:0000313" key="4">
    <source>
        <dbReference type="EMBL" id="KAF2140892.1"/>
    </source>
</evidence>
<feature type="compositionally biased region" description="Low complexity" evidence="1">
    <location>
        <begin position="199"/>
        <end position="214"/>
    </location>
</feature>
<dbReference type="GeneID" id="54300739"/>
<dbReference type="PANTHER" id="PTHR39405">
    <property type="entry name" value="DSC E3 UBIQUITIN LIGASE COMPLEX SUBUNIT 4"/>
    <property type="match status" value="1"/>
</dbReference>
<dbReference type="RefSeq" id="XP_033396605.1">
    <property type="nucleotide sequence ID" value="XM_033543242.1"/>
</dbReference>
<dbReference type="GO" id="GO:0032933">
    <property type="term" value="P:SREBP signaling pathway"/>
    <property type="evidence" value="ECO:0007669"/>
    <property type="project" value="InterPro"/>
</dbReference>
<dbReference type="Pfam" id="PF08508">
    <property type="entry name" value="DUF1746"/>
    <property type="match status" value="1"/>
</dbReference>
<dbReference type="InterPro" id="IPR013715">
    <property type="entry name" value="DUF1746"/>
</dbReference>
<keyword evidence="2" id="KW-1133">Transmembrane helix</keyword>
<keyword evidence="5" id="KW-1185">Reference proteome</keyword>
<feature type="transmembrane region" description="Helical" evidence="2">
    <location>
        <begin position="162"/>
        <end position="183"/>
    </location>
</feature>
<feature type="region of interest" description="Disordered" evidence="1">
    <location>
        <begin position="1"/>
        <end position="39"/>
    </location>
</feature>
<evidence type="ECO:0000313" key="5">
    <source>
        <dbReference type="Proteomes" id="UP000799438"/>
    </source>
</evidence>
<sequence>MNDEPGPSTHDRPLQPSAADLHHESGDAPPSVDAPEPDAATVAAEQRKKVKARRVGRLDDLLRNLDILIYAELSAVYYLDCSFLRLVLRAFVQLIWLTPKPEILPDFPMNRPFIYPICGSNLICLFLHLWFPPPTAGETTKGYLHGGLLIDWIGQQGPTSKFHLLLLDLLILALQLVMLSAYLKSYKLKKNKEPTETNTGARTAGAARGTTAARPRQDVDSEERGILRRSSSLSDLQDRTPPSERDELLNDTRSLGSSSLAATLDTLESGQAVVADLYVADTVREQVNMLFNGEYMTRDATTTSSERRRELLARLGRRRFAFTARLGGG</sequence>
<dbReference type="EMBL" id="ML995488">
    <property type="protein sequence ID" value="KAF2140892.1"/>
    <property type="molecule type" value="Genomic_DNA"/>
</dbReference>
<dbReference type="OrthoDB" id="5428737at2759"/>
<name>A0A6A6B9D5_9PEZI</name>
<reference evidence="4" key="1">
    <citation type="journal article" date="2020" name="Stud. Mycol.">
        <title>101 Dothideomycetes genomes: a test case for predicting lifestyles and emergence of pathogens.</title>
        <authorList>
            <person name="Haridas S."/>
            <person name="Albert R."/>
            <person name="Binder M."/>
            <person name="Bloem J."/>
            <person name="Labutti K."/>
            <person name="Salamov A."/>
            <person name="Andreopoulos B."/>
            <person name="Baker S."/>
            <person name="Barry K."/>
            <person name="Bills G."/>
            <person name="Bluhm B."/>
            <person name="Cannon C."/>
            <person name="Castanera R."/>
            <person name="Culley D."/>
            <person name="Daum C."/>
            <person name="Ezra D."/>
            <person name="Gonzalez J."/>
            <person name="Henrissat B."/>
            <person name="Kuo A."/>
            <person name="Liang C."/>
            <person name="Lipzen A."/>
            <person name="Lutzoni F."/>
            <person name="Magnuson J."/>
            <person name="Mondo S."/>
            <person name="Nolan M."/>
            <person name="Ohm R."/>
            <person name="Pangilinan J."/>
            <person name="Park H.-J."/>
            <person name="Ramirez L."/>
            <person name="Alfaro M."/>
            <person name="Sun H."/>
            <person name="Tritt A."/>
            <person name="Yoshinaga Y."/>
            <person name="Zwiers L.-H."/>
            <person name="Turgeon B."/>
            <person name="Goodwin S."/>
            <person name="Spatafora J."/>
            <person name="Crous P."/>
            <person name="Grigoriev I."/>
        </authorList>
    </citation>
    <scope>NUCLEOTIDE SEQUENCE</scope>
    <source>
        <strain evidence="4">CBS 121167</strain>
    </source>
</reference>
<dbReference type="InterPro" id="IPR038967">
    <property type="entry name" value="Dsc4-like"/>
</dbReference>
<dbReference type="AlphaFoldDB" id="A0A6A6B9D5"/>
<dbReference type="PANTHER" id="PTHR39405:SF1">
    <property type="entry name" value="DSC E3 UBIQUITIN LIGASE COMPLEX SUBUNIT 4"/>
    <property type="match status" value="1"/>
</dbReference>
<organism evidence="4 5">
    <name type="scientific">Aplosporella prunicola CBS 121167</name>
    <dbReference type="NCBI Taxonomy" id="1176127"/>
    <lineage>
        <taxon>Eukaryota</taxon>
        <taxon>Fungi</taxon>
        <taxon>Dikarya</taxon>
        <taxon>Ascomycota</taxon>
        <taxon>Pezizomycotina</taxon>
        <taxon>Dothideomycetes</taxon>
        <taxon>Dothideomycetes incertae sedis</taxon>
        <taxon>Botryosphaeriales</taxon>
        <taxon>Aplosporellaceae</taxon>
        <taxon>Aplosporella</taxon>
    </lineage>
</organism>
<feature type="domain" description="DUF1746" evidence="3">
    <location>
        <begin position="64"/>
        <end position="178"/>
    </location>
</feature>
<gene>
    <name evidence="4" type="ORF">K452DRAFT_309355</name>
</gene>
<feature type="region of interest" description="Disordered" evidence="1">
    <location>
        <begin position="192"/>
        <end position="251"/>
    </location>
</feature>
<evidence type="ECO:0000256" key="2">
    <source>
        <dbReference type="SAM" id="Phobius"/>
    </source>
</evidence>